<keyword evidence="11" id="KW-1185">Reference proteome</keyword>
<dbReference type="SUPFAM" id="SSF56784">
    <property type="entry name" value="HAD-like"/>
    <property type="match status" value="1"/>
</dbReference>
<feature type="site" description="Stabilizes the phosphoryl group" evidence="8">
    <location>
        <position position="22"/>
    </location>
</feature>
<evidence type="ECO:0000256" key="5">
    <source>
        <dbReference type="ARBA" id="ARBA00023277"/>
    </source>
</evidence>
<comment type="similarity">
    <text evidence="7">Belongs to the gmhB family.</text>
</comment>
<dbReference type="PIRSF" id="PIRSF004682">
    <property type="entry name" value="GmhB"/>
    <property type="match status" value="1"/>
</dbReference>
<organism evidence="10 11">
    <name type="scientific">Pseudoclavibacter terrae</name>
    <dbReference type="NCBI Taxonomy" id="1530195"/>
    <lineage>
        <taxon>Bacteria</taxon>
        <taxon>Bacillati</taxon>
        <taxon>Actinomycetota</taxon>
        <taxon>Actinomycetes</taxon>
        <taxon>Micrococcales</taxon>
        <taxon>Microbacteriaceae</taxon>
        <taxon>Pseudoclavibacter</taxon>
    </lineage>
</organism>
<dbReference type="AlphaFoldDB" id="A0A7J5B7P0"/>
<protein>
    <recommendedName>
        <fullName evidence="6 7">D,D-heptose 1,7-bisphosphate phosphatase</fullName>
        <ecNumber evidence="7">3.1.3.-</ecNumber>
    </recommendedName>
</protein>
<feature type="binding site" evidence="9">
    <location>
        <position position="57"/>
    </location>
    <ligand>
        <name>Zn(2+)</name>
        <dbReference type="ChEBI" id="CHEBI:29105"/>
    </ligand>
</feature>
<keyword evidence="5 7" id="KW-0119">Carbohydrate metabolism</keyword>
<keyword evidence="9" id="KW-0460">Magnesium</keyword>
<dbReference type="PANTHER" id="PTHR42891:SF1">
    <property type="entry name" value="D-GLYCERO-BETA-D-MANNO-HEPTOSE-1,7-BISPHOSPHATE 7-PHOSPHATASE"/>
    <property type="match status" value="1"/>
</dbReference>
<feature type="site" description="Stabilizes the phosphoryl group" evidence="8">
    <location>
        <position position="69"/>
    </location>
</feature>
<dbReference type="NCBIfam" id="TIGR01662">
    <property type="entry name" value="HAD-SF-IIIA"/>
    <property type="match status" value="1"/>
</dbReference>
<reference evidence="10 11" key="1">
    <citation type="submission" date="2019-09" db="EMBL/GenBank/DDBJ databases">
        <title>Phylogeny of genus Pseudoclavibacter and closely related genus.</title>
        <authorList>
            <person name="Li Y."/>
        </authorList>
    </citation>
    <scope>NUCLEOTIDE SEQUENCE [LARGE SCALE GENOMIC DNA]</scope>
    <source>
        <strain evidence="10 11">THG-MD12</strain>
    </source>
</reference>
<comment type="cofactor">
    <cofactor evidence="9">
        <name>Zn(2+)</name>
        <dbReference type="ChEBI" id="CHEBI:29105"/>
    </cofactor>
</comment>
<evidence type="ECO:0000313" key="11">
    <source>
        <dbReference type="Proteomes" id="UP000490386"/>
    </source>
</evidence>
<dbReference type="InterPro" id="IPR023214">
    <property type="entry name" value="HAD_sf"/>
</dbReference>
<dbReference type="NCBIfam" id="TIGR01656">
    <property type="entry name" value="Histidinol-ppas"/>
    <property type="match status" value="1"/>
</dbReference>
<dbReference type="EC" id="3.1.3.-" evidence="7"/>
<keyword evidence="3 9" id="KW-0479">Metal-binding</keyword>
<evidence type="ECO:0000256" key="3">
    <source>
        <dbReference type="ARBA" id="ARBA00022723"/>
    </source>
</evidence>
<feature type="binding site" evidence="9">
    <location>
        <position position="59"/>
    </location>
    <ligand>
        <name>Zn(2+)</name>
        <dbReference type="ChEBI" id="CHEBI:29105"/>
    </ligand>
</feature>
<evidence type="ECO:0000256" key="4">
    <source>
        <dbReference type="ARBA" id="ARBA00022801"/>
    </source>
</evidence>
<accession>A0A7J5B7P0</accession>
<gene>
    <name evidence="10" type="ORF">F8O03_00035</name>
</gene>
<feature type="binding site" evidence="9">
    <location>
        <position position="94"/>
    </location>
    <ligand>
        <name>Mg(2+)</name>
        <dbReference type="ChEBI" id="CHEBI:18420"/>
    </ligand>
</feature>
<evidence type="ECO:0000256" key="9">
    <source>
        <dbReference type="PIRSR" id="PIRSR004682-4"/>
    </source>
</evidence>
<keyword evidence="9" id="KW-0862">Zinc</keyword>
<dbReference type="Gene3D" id="3.40.50.1000">
    <property type="entry name" value="HAD superfamily/HAD-like"/>
    <property type="match status" value="1"/>
</dbReference>
<dbReference type="OrthoDB" id="9781367at2"/>
<dbReference type="PANTHER" id="PTHR42891">
    <property type="entry name" value="D-GLYCERO-BETA-D-MANNO-HEPTOSE-1,7-BISPHOSPHATE 7-PHOSPHATASE"/>
    <property type="match status" value="1"/>
</dbReference>
<keyword evidence="4 7" id="KW-0378">Hydrolase</keyword>
<feature type="site" description="Contributes to substrate recognition" evidence="8">
    <location>
        <position position="68"/>
    </location>
</feature>
<dbReference type="GO" id="GO:0005737">
    <property type="term" value="C:cytoplasm"/>
    <property type="evidence" value="ECO:0007669"/>
    <property type="project" value="UniProtKB-SubCell"/>
</dbReference>
<dbReference type="GO" id="GO:0005975">
    <property type="term" value="P:carbohydrate metabolic process"/>
    <property type="evidence" value="ECO:0007669"/>
    <property type="project" value="InterPro"/>
</dbReference>
<sequence>MPTALDAVARVREAGLRVGVVSNQSGVARGLLTEAQVQAVNARVDELFGGFDVWRYCPHGPEDGCECRKPKPGMVRSAAAALGLEASEVAVVGDIAADLAAAHAAGARSVLVPTPATRPEEVAAAPSVSGTLADAVELLLAGGAPLPARASDERSEG</sequence>
<evidence type="ECO:0000256" key="1">
    <source>
        <dbReference type="ARBA" id="ARBA00004496"/>
    </source>
</evidence>
<evidence type="ECO:0000313" key="10">
    <source>
        <dbReference type="EMBL" id="KAB1639903.1"/>
    </source>
</evidence>
<comment type="caution">
    <text evidence="10">The sequence shown here is derived from an EMBL/GenBank/DDBJ whole genome shotgun (WGS) entry which is preliminary data.</text>
</comment>
<dbReference type="Pfam" id="PF13242">
    <property type="entry name" value="Hydrolase_like"/>
    <property type="match status" value="1"/>
</dbReference>
<evidence type="ECO:0000256" key="2">
    <source>
        <dbReference type="ARBA" id="ARBA00022490"/>
    </source>
</evidence>
<comment type="subcellular location">
    <subcellularLocation>
        <location evidence="1 7">Cytoplasm</location>
    </subcellularLocation>
</comment>
<dbReference type="EMBL" id="WBJX01000001">
    <property type="protein sequence ID" value="KAB1639903.1"/>
    <property type="molecule type" value="Genomic_DNA"/>
</dbReference>
<dbReference type="InterPro" id="IPR006549">
    <property type="entry name" value="HAD-SF_hydro_IIIA"/>
</dbReference>
<dbReference type="InterPro" id="IPR036412">
    <property type="entry name" value="HAD-like_sf"/>
</dbReference>
<dbReference type="InterPro" id="IPR006543">
    <property type="entry name" value="Histidinol-phos"/>
</dbReference>
<comment type="cofactor">
    <cofactor evidence="9">
        <name>Mg(2+)</name>
        <dbReference type="ChEBI" id="CHEBI:18420"/>
    </cofactor>
</comment>
<dbReference type="GO" id="GO:0046872">
    <property type="term" value="F:metal ion binding"/>
    <property type="evidence" value="ECO:0007669"/>
    <property type="project" value="UniProtKB-KW"/>
</dbReference>
<keyword evidence="2 7" id="KW-0963">Cytoplasm</keyword>
<dbReference type="Proteomes" id="UP000490386">
    <property type="component" value="Unassembled WGS sequence"/>
</dbReference>
<evidence type="ECO:0000256" key="7">
    <source>
        <dbReference type="PIRNR" id="PIRNR004682"/>
    </source>
</evidence>
<name>A0A7J5B7P0_9MICO</name>
<evidence type="ECO:0000256" key="6">
    <source>
        <dbReference type="ARBA" id="ARBA00031828"/>
    </source>
</evidence>
<dbReference type="GO" id="GO:0016791">
    <property type="term" value="F:phosphatase activity"/>
    <property type="evidence" value="ECO:0007669"/>
    <property type="project" value="InterPro"/>
</dbReference>
<feature type="binding site" evidence="9">
    <location>
        <position position="67"/>
    </location>
    <ligand>
        <name>Zn(2+)</name>
        <dbReference type="ChEBI" id="CHEBI:29105"/>
    </ligand>
</feature>
<dbReference type="InterPro" id="IPR004446">
    <property type="entry name" value="Heptose_bisP_phosphatase"/>
</dbReference>
<evidence type="ECO:0000256" key="8">
    <source>
        <dbReference type="PIRSR" id="PIRSR004682-3"/>
    </source>
</evidence>
<feature type="binding site" evidence="9">
    <location>
        <position position="65"/>
    </location>
    <ligand>
        <name>Zn(2+)</name>
        <dbReference type="ChEBI" id="CHEBI:29105"/>
    </ligand>
</feature>
<proteinExistence type="inferred from homology"/>